<feature type="binding site" description="axial binding residue" evidence="4">
    <location>
        <position position="80"/>
    </location>
    <ligand>
        <name>heme b</name>
        <dbReference type="ChEBI" id="CHEBI:60344"/>
    </ligand>
    <ligandPart>
        <name>Fe</name>
        <dbReference type="ChEBI" id="CHEBI:18248"/>
    </ligandPart>
</feature>
<evidence type="ECO:0000313" key="7">
    <source>
        <dbReference type="EMBL" id="CAF3642726.1"/>
    </source>
</evidence>
<dbReference type="PANTHER" id="PTHR11475">
    <property type="entry name" value="OXIDASE/PEROXIDASE"/>
    <property type="match status" value="1"/>
</dbReference>
<keyword evidence="9" id="KW-1185">Reference proteome</keyword>
<dbReference type="GO" id="GO:0006979">
    <property type="term" value="P:response to oxidative stress"/>
    <property type="evidence" value="ECO:0007669"/>
    <property type="project" value="InterPro"/>
</dbReference>
<dbReference type="Proteomes" id="UP000682733">
    <property type="component" value="Unassembled WGS sequence"/>
</dbReference>
<dbReference type="EMBL" id="CAJOBA010006991">
    <property type="protein sequence ID" value="CAF3789434.1"/>
    <property type="molecule type" value="Genomic_DNA"/>
</dbReference>
<dbReference type="InterPro" id="IPR010255">
    <property type="entry name" value="Haem_peroxidase_sf"/>
</dbReference>
<reference evidence="5" key="1">
    <citation type="submission" date="2021-02" db="EMBL/GenBank/DDBJ databases">
        <authorList>
            <person name="Nowell W R."/>
        </authorList>
    </citation>
    <scope>NUCLEOTIDE SEQUENCE</scope>
</reference>
<dbReference type="GO" id="GO:0020037">
    <property type="term" value="F:heme binding"/>
    <property type="evidence" value="ECO:0007669"/>
    <property type="project" value="InterPro"/>
</dbReference>
<evidence type="ECO:0000313" key="6">
    <source>
        <dbReference type="EMBL" id="CAF1020732.1"/>
    </source>
</evidence>
<comment type="caution">
    <text evidence="5">The sequence shown here is derived from an EMBL/GenBank/DDBJ whole genome shotgun (WGS) entry which is preliminary data.</text>
</comment>
<dbReference type="EMBL" id="CAJOBC010000958">
    <property type="protein sequence ID" value="CAF3642726.1"/>
    <property type="molecule type" value="Genomic_DNA"/>
</dbReference>
<keyword evidence="4" id="KW-0408">Iron</keyword>
<keyword evidence="3" id="KW-0325">Glycoprotein</keyword>
<keyword evidence="4" id="KW-0349">Heme</keyword>
<evidence type="ECO:0000256" key="1">
    <source>
        <dbReference type="ARBA" id="ARBA00004613"/>
    </source>
</evidence>
<dbReference type="EMBL" id="CAJNOQ010000958">
    <property type="protein sequence ID" value="CAF0854951.1"/>
    <property type="molecule type" value="Genomic_DNA"/>
</dbReference>
<evidence type="ECO:0000256" key="3">
    <source>
        <dbReference type="ARBA" id="ARBA00023180"/>
    </source>
</evidence>
<dbReference type="Proteomes" id="UP000681722">
    <property type="component" value="Unassembled WGS sequence"/>
</dbReference>
<dbReference type="Pfam" id="PF03098">
    <property type="entry name" value="An_peroxidase"/>
    <property type="match status" value="1"/>
</dbReference>
<name>A0A813W3A7_9BILA</name>
<dbReference type="PANTHER" id="PTHR11475:SF4">
    <property type="entry name" value="CHORION PEROXIDASE"/>
    <property type="match status" value="1"/>
</dbReference>
<evidence type="ECO:0000256" key="4">
    <source>
        <dbReference type="PIRSR" id="PIRSR619791-2"/>
    </source>
</evidence>
<keyword evidence="4" id="KW-0479">Metal-binding</keyword>
<accession>A0A813W3A7</accession>
<organism evidence="5 9">
    <name type="scientific">Didymodactylos carnosus</name>
    <dbReference type="NCBI Taxonomy" id="1234261"/>
    <lineage>
        <taxon>Eukaryota</taxon>
        <taxon>Metazoa</taxon>
        <taxon>Spiralia</taxon>
        <taxon>Gnathifera</taxon>
        <taxon>Rotifera</taxon>
        <taxon>Eurotatoria</taxon>
        <taxon>Bdelloidea</taxon>
        <taxon>Philodinida</taxon>
        <taxon>Philodinidae</taxon>
        <taxon>Didymodactylos</taxon>
    </lineage>
</organism>
<sequence>MLSDDIQNIDNWKQQLKQFPDCISDKQINCFEAGDSRVMENLVLTGNNIYDMYFPDIPSQYNPQSPSIWIEFAAAAFRCHTFVRDLYSRATPDYKVIDAKLLWDISHHATIAWDFDNGGLDAITRGSVYDFGSVWNANFVDQIRHHLFETITNTKADTKRFDLPAMNINRARDHGINGYNAYREWCGFKRAQNFQQFLNFVNVEEIEDLKTTYPYVFCKIFHLNKVYENDSFIVDIQMMYVDLWVGINMENPVRGGLIGSTAACIIAQQFLKIKVADRFYYEHPGVFTPEQLRSIKSYPIRCFMCTTIEIQLMQPNPLLPPSHPGNSQLSCDQCQQFDLRAW</sequence>
<dbReference type="GO" id="GO:0046872">
    <property type="term" value="F:metal ion binding"/>
    <property type="evidence" value="ECO:0007669"/>
    <property type="project" value="UniProtKB-KW"/>
</dbReference>
<proteinExistence type="predicted"/>
<evidence type="ECO:0000313" key="9">
    <source>
        <dbReference type="Proteomes" id="UP000663829"/>
    </source>
</evidence>
<dbReference type="AlphaFoldDB" id="A0A813W3A7"/>
<dbReference type="PROSITE" id="PS50292">
    <property type="entry name" value="PEROXIDASE_3"/>
    <property type="match status" value="1"/>
</dbReference>
<evidence type="ECO:0000313" key="8">
    <source>
        <dbReference type="EMBL" id="CAF3789434.1"/>
    </source>
</evidence>
<dbReference type="Proteomes" id="UP000677228">
    <property type="component" value="Unassembled WGS sequence"/>
</dbReference>
<protein>
    <submittedName>
        <fullName evidence="5">Uncharacterized protein</fullName>
    </submittedName>
</protein>
<dbReference type="Proteomes" id="UP000663829">
    <property type="component" value="Unassembled WGS sequence"/>
</dbReference>
<dbReference type="OrthoDB" id="823504at2759"/>
<dbReference type="GO" id="GO:0004601">
    <property type="term" value="F:peroxidase activity"/>
    <property type="evidence" value="ECO:0007669"/>
    <property type="project" value="InterPro"/>
</dbReference>
<dbReference type="InterPro" id="IPR019791">
    <property type="entry name" value="Haem_peroxidase_animal"/>
</dbReference>
<dbReference type="EMBL" id="CAJNOK010006980">
    <property type="protein sequence ID" value="CAF1020732.1"/>
    <property type="molecule type" value="Genomic_DNA"/>
</dbReference>
<evidence type="ECO:0000256" key="2">
    <source>
        <dbReference type="ARBA" id="ARBA00022525"/>
    </source>
</evidence>
<evidence type="ECO:0000313" key="5">
    <source>
        <dbReference type="EMBL" id="CAF0854951.1"/>
    </source>
</evidence>
<dbReference type="SUPFAM" id="SSF48113">
    <property type="entry name" value="Heme-dependent peroxidases"/>
    <property type="match status" value="1"/>
</dbReference>
<keyword evidence="2" id="KW-0964">Secreted</keyword>
<dbReference type="GO" id="GO:0005576">
    <property type="term" value="C:extracellular region"/>
    <property type="evidence" value="ECO:0007669"/>
    <property type="project" value="UniProtKB-SubCell"/>
</dbReference>
<comment type="subcellular location">
    <subcellularLocation>
        <location evidence="1">Secreted</location>
    </subcellularLocation>
</comment>
<dbReference type="InterPro" id="IPR037120">
    <property type="entry name" value="Haem_peroxidase_sf_animal"/>
</dbReference>
<gene>
    <name evidence="5" type="ORF">GPM918_LOCUS6277</name>
    <name evidence="6" type="ORF">OVA965_LOCUS15492</name>
    <name evidence="7" type="ORF">SRO942_LOCUS6277</name>
    <name evidence="8" type="ORF">TMI583_LOCUS15503</name>
</gene>
<dbReference type="Gene3D" id="1.10.640.10">
    <property type="entry name" value="Haem peroxidase domain superfamily, animal type"/>
    <property type="match status" value="1"/>
</dbReference>